<dbReference type="eggNOG" id="ENOG5033TUE">
    <property type="taxonomic scope" value="Bacteria"/>
</dbReference>
<protein>
    <recommendedName>
        <fullName evidence="3">Fe2OG dioxygenase domain-containing protein</fullName>
    </recommendedName>
</protein>
<name>M3C561_STRM1</name>
<proteinExistence type="predicted"/>
<dbReference type="EMBL" id="AORZ01000058">
    <property type="protein sequence ID" value="EME99091.1"/>
    <property type="molecule type" value="Genomic_DNA"/>
</dbReference>
<evidence type="ECO:0008006" key="3">
    <source>
        <dbReference type="Google" id="ProtNLM"/>
    </source>
</evidence>
<accession>M3C561</accession>
<evidence type="ECO:0000313" key="1">
    <source>
        <dbReference type="EMBL" id="EME99091.1"/>
    </source>
</evidence>
<organism evidence="1 2">
    <name type="scientific">Streptomyces mobaraensis (strain ATCC 29032 / DSM 40847 / JCM 4168 / NBRC 13819 / NCIMB 11159 / IPCR 16-22)</name>
    <dbReference type="NCBI Taxonomy" id="1223523"/>
    <lineage>
        <taxon>Bacteria</taxon>
        <taxon>Bacillati</taxon>
        <taxon>Actinomycetota</taxon>
        <taxon>Actinomycetes</taxon>
        <taxon>Kitasatosporales</taxon>
        <taxon>Streptomycetaceae</taxon>
        <taxon>Streptomyces</taxon>
    </lineage>
</organism>
<dbReference type="Gene3D" id="2.60.120.620">
    <property type="entry name" value="q2cbj1_9rhob like domain"/>
    <property type="match status" value="1"/>
</dbReference>
<dbReference type="RefSeq" id="WP_004947507.1">
    <property type="nucleotide sequence ID" value="NZ_AORZ01000058.1"/>
</dbReference>
<dbReference type="Proteomes" id="UP000011740">
    <property type="component" value="Unassembled WGS sequence"/>
</dbReference>
<sequence>MITLTETLAVDTVDAFLTTEETARLARAIDEHIERTGWRPAYVGEELTAFPDGVQDTLTAATLRHLPELRRTFPSVTGCSPWQFIQFTAGQGATRHMDGIGADPFARPRHVARVQVTVEDAARGGEFFFETTSSEEVWDPRFDGDHAPGYAPGMRFTRIAPHDKVSHGTADTAWIHRVHGNRWTTPAGPGTAVVYGAQLIHGVNAVAEGRTRRFITGLTAED</sequence>
<comment type="caution">
    <text evidence="1">The sequence shown here is derived from an EMBL/GenBank/DDBJ whole genome shotgun (WGS) entry which is preliminary data.</text>
</comment>
<dbReference type="PATRIC" id="fig|1223523.3.peg.3749"/>
<dbReference type="AlphaFoldDB" id="M3C561"/>
<evidence type="ECO:0000313" key="2">
    <source>
        <dbReference type="Proteomes" id="UP000011740"/>
    </source>
</evidence>
<gene>
    <name evidence="1" type="ORF">H340_18314</name>
</gene>
<reference evidence="1 2" key="1">
    <citation type="journal article" date="2013" name="Genome Announc.">
        <title>Whole-Genome Shotgun Assembly and Analysis of the Genome of Streptomyces mobaraensis DSM 40847, a Strain for Industrial Production of Microbial Transglutaminase.</title>
        <authorList>
            <person name="Yang H."/>
            <person name="He T."/>
            <person name="Wu W."/>
            <person name="Zhu W."/>
            <person name="Lu B."/>
            <person name="Sun W."/>
        </authorList>
    </citation>
    <scope>NUCLEOTIDE SEQUENCE [LARGE SCALE GENOMIC DNA]</scope>
    <source>
        <strain evidence="1 2">DSM 40847</strain>
    </source>
</reference>